<sequence length="306" mass="33268">MSDGVLSYKKPGSRAAEEAPHSTASQSSQSPTTLPAGGTLSAPANRKVSAGRKKLQEFYHLQAELKEKEEKEKEKQKQEGGTVASESLDPVTVTTENSLELLNSPEKLSSYLNSNSIHDILKLRNSIAHNLNSHDSEKKSIIYDNYYELIKLSEILGSLANHKSKSTTSSSNIGQFGQGINLHNKVVDGKNLEATFQELISFVDTDVSYFNSKFEDLVEKSIDVPSDDSSSIKTIIGGKDEEDVEINTSALEREINLLLASDVPVSQEEKASLVTNINVLLGELDGKNSLLSNQLKAVVARFSAVG</sequence>
<protein>
    <recommendedName>
        <fullName evidence="4">Vacuolar protein sorting-associated protein 51 homolog</fullName>
    </recommendedName>
</protein>
<proteinExistence type="predicted"/>
<comment type="caution">
    <text evidence="2">The sequence shown here is derived from an EMBL/GenBank/DDBJ whole genome shotgun (WGS) entry which is preliminary data.</text>
</comment>
<dbReference type="OrthoDB" id="203678at2759"/>
<keyword evidence="3" id="KW-1185">Reference proteome</keyword>
<evidence type="ECO:0008006" key="4">
    <source>
        <dbReference type="Google" id="ProtNLM"/>
    </source>
</evidence>
<dbReference type="EMBL" id="CAKXYY010000017">
    <property type="protein sequence ID" value="CAH2354529.1"/>
    <property type="molecule type" value="Genomic_DNA"/>
</dbReference>
<dbReference type="AlphaFoldDB" id="A0A9P0W016"/>
<dbReference type="Pfam" id="PF08700">
    <property type="entry name" value="VPS51_Exo84_N"/>
    <property type="match status" value="1"/>
</dbReference>
<feature type="compositionally biased region" description="Low complexity" evidence="1">
    <location>
        <begin position="21"/>
        <end position="36"/>
    </location>
</feature>
<name>A0A9P0W016_9ASCO</name>
<reference evidence="2" key="1">
    <citation type="submission" date="2022-03" db="EMBL/GenBank/DDBJ databases">
        <authorList>
            <person name="Legras J.-L."/>
            <person name="Devillers H."/>
            <person name="Grondin C."/>
        </authorList>
    </citation>
    <scope>NUCLEOTIDE SEQUENCE</scope>
    <source>
        <strain evidence="2">CLIB 1423</strain>
    </source>
</reference>
<feature type="region of interest" description="Disordered" evidence="1">
    <location>
        <begin position="1"/>
        <end position="90"/>
    </location>
</feature>
<gene>
    <name evidence="2" type="ORF">CLIB1423_17S01200</name>
</gene>
<accession>A0A9P0W016</accession>
<organism evidence="2 3">
    <name type="scientific">[Candida] railenensis</name>
    <dbReference type="NCBI Taxonomy" id="45579"/>
    <lineage>
        <taxon>Eukaryota</taxon>
        <taxon>Fungi</taxon>
        <taxon>Dikarya</taxon>
        <taxon>Ascomycota</taxon>
        <taxon>Saccharomycotina</taxon>
        <taxon>Pichiomycetes</taxon>
        <taxon>Debaryomycetaceae</taxon>
        <taxon>Kurtzmaniella</taxon>
    </lineage>
</organism>
<evidence type="ECO:0000313" key="3">
    <source>
        <dbReference type="Proteomes" id="UP000837801"/>
    </source>
</evidence>
<evidence type="ECO:0000313" key="2">
    <source>
        <dbReference type="EMBL" id="CAH2354529.1"/>
    </source>
</evidence>
<evidence type="ECO:0000256" key="1">
    <source>
        <dbReference type="SAM" id="MobiDB-lite"/>
    </source>
</evidence>
<feature type="compositionally biased region" description="Basic and acidic residues" evidence="1">
    <location>
        <begin position="63"/>
        <end position="78"/>
    </location>
</feature>
<dbReference type="Proteomes" id="UP000837801">
    <property type="component" value="Unassembled WGS sequence"/>
</dbReference>